<protein>
    <submittedName>
        <fullName evidence="2">Uncharacterized protein</fullName>
    </submittedName>
</protein>
<proteinExistence type="predicted"/>
<dbReference type="EMBL" id="JAKOGI010004714">
    <property type="protein sequence ID" value="KAJ8419626.1"/>
    <property type="molecule type" value="Genomic_DNA"/>
</dbReference>
<keyword evidence="3" id="KW-1185">Reference proteome</keyword>
<dbReference type="AlphaFoldDB" id="A0A9Q1GVN0"/>
<organism evidence="2 3">
    <name type="scientific">Carnegiea gigantea</name>
    <dbReference type="NCBI Taxonomy" id="171969"/>
    <lineage>
        <taxon>Eukaryota</taxon>
        <taxon>Viridiplantae</taxon>
        <taxon>Streptophyta</taxon>
        <taxon>Embryophyta</taxon>
        <taxon>Tracheophyta</taxon>
        <taxon>Spermatophyta</taxon>
        <taxon>Magnoliopsida</taxon>
        <taxon>eudicotyledons</taxon>
        <taxon>Gunneridae</taxon>
        <taxon>Pentapetalae</taxon>
        <taxon>Caryophyllales</taxon>
        <taxon>Cactineae</taxon>
        <taxon>Cactaceae</taxon>
        <taxon>Cactoideae</taxon>
        <taxon>Echinocereeae</taxon>
        <taxon>Carnegiea</taxon>
    </lineage>
</organism>
<reference evidence="2" key="1">
    <citation type="submission" date="2022-04" db="EMBL/GenBank/DDBJ databases">
        <title>Carnegiea gigantea Genome sequencing and assembly v2.</title>
        <authorList>
            <person name="Copetti D."/>
            <person name="Sanderson M.J."/>
            <person name="Burquez A."/>
            <person name="Wojciechowski M.F."/>
        </authorList>
    </citation>
    <scope>NUCLEOTIDE SEQUENCE</scope>
    <source>
        <strain evidence="2">SGP5-SGP5p</strain>
        <tissue evidence="2">Aerial part</tissue>
    </source>
</reference>
<evidence type="ECO:0000313" key="1">
    <source>
        <dbReference type="EMBL" id="KAJ8419626.1"/>
    </source>
</evidence>
<evidence type="ECO:0000313" key="3">
    <source>
        <dbReference type="Proteomes" id="UP001153076"/>
    </source>
</evidence>
<dbReference type="Proteomes" id="UP001153076">
    <property type="component" value="Unassembled WGS sequence"/>
</dbReference>
<sequence>MKRKRHNKGEGKREIRLWRIQCGFNQWRRWQRQGSCKCRLSGGRWVPVVSSRCCLLIAQGIIVCCGWRWGVCSYTGDAVGKEDGTSKQEIVEGDNVDDAKGGAEGQTSDVANDRDVDDVKCVLHGETWEDSSETEYEPHSGELAVTDSTLSLGSECSVVEGSGKCNVEAGRENKRLYREVADMEESDVVLRSRCNVKKLVALNAGMTQ</sequence>
<evidence type="ECO:0000313" key="2">
    <source>
        <dbReference type="EMBL" id="KAJ8426374.1"/>
    </source>
</evidence>
<dbReference type="EMBL" id="JAKOGI010001300">
    <property type="protein sequence ID" value="KAJ8426374.1"/>
    <property type="molecule type" value="Genomic_DNA"/>
</dbReference>
<comment type="caution">
    <text evidence="2">The sequence shown here is derived from an EMBL/GenBank/DDBJ whole genome shotgun (WGS) entry which is preliminary data.</text>
</comment>
<gene>
    <name evidence="2" type="ORF">Cgig2_000569</name>
    <name evidence="1" type="ORF">Cgig2_032977</name>
</gene>
<accession>A0A9Q1GVN0</accession>
<name>A0A9Q1GVN0_9CARY</name>